<keyword evidence="2" id="KW-1133">Transmembrane helix</keyword>
<feature type="region of interest" description="Disordered" evidence="1">
    <location>
        <begin position="11"/>
        <end position="35"/>
    </location>
</feature>
<reference evidence="3 4" key="1">
    <citation type="submission" date="2019-05" db="EMBL/GenBank/DDBJ databases">
        <title>Another draft genome of Portunus trituberculatus and its Hox gene families provides insights of decapod evolution.</title>
        <authorList>
            <person name="Jeong J.-H."/>
            <person name="Song I."/>
            <person name="Kim S."/>
            <person name="Choi T."/>
            <person name="Kim D."/>
            <person name="Ryu S."/>
            <person name="Kim W."/>
        </authorList>
    </citation>
    <scope>NUCLEOTIDE SEQUENCE [LARGE SCALE GENOMIC DNA]</scope>
    <source>
        <tissue evidence="3">Muscle</tissue>
    </source>
</reference>
<gene>
    <name evidence="3" type="ORF">E2C01_033531</name>
</gene>
<comment type="caution">
    <text evidence="3">The sequence shown here is derived from an EMBL/GenBank/DDBJ whole genome shotgun (WGS) entry which is preliminary data.</text>
</comment>
<organism evidence="3 4">
    <name type="scientific">Portunus trituberculatus</name>
    <name type="common">Swimming crab</name>
    <name type="synonym">Neptunus trituberculatus</name>
    <dbReference type="NCBI Taxonomy" id="210409"/>
    <lineage>
        <taxon>Eukaryota</taxon>
        <taxon>Metazoa</taxon>
        <taxon>Ecdysozoa</taxon>
        <taxon>Arthropoda</taxon>
        <taxon>Crustacea</taxon>
        <taxon>Multicrustacea</taxon>
        <taxon>Malacostraca</taxon>
        <taxon>Eumalacostraca</taxon>
        <taxon>Eucarida</taxon>
        <taxon>Decapoda</taxon>
        <taxon>Pleocyemata</taxon>
        <taxon>Brachyura</taxon>
        <taxon>Eubrachyura</taxon>
        <taxon>Portunoidea</taxon>
        <taxon>Portunidae</taxon>
        <taxon>Portuninae</taxon>
        <taxon>Portunus</taxon>
    </lineage>
</organism>
<evidence type="ECO:0000256" key="2">
    <source>
        <dbReference type="SAM" id="Phobius"/>
    </source>
</evidence>
<dbReference type="AlphaFoldDB" id="A0A5B7F4B8"/>
<evidence type="ECO:0000313" key="4">
    <source>
        <dbReference type="Proteomes" id="UP000324222"/>
    </source>
</evidence>
<evidence type="ECO:0000313" key="3">
    <source>
        <dbReference type="EMBL" id="MPC39978.1"/>
    </source>
</evidence>
<keyword evidence="2" id="KW-0472">Membrane</keyword>
<dbReference type="Proteomes" id="UP000324222">
    <property type="component" value="Unassembled WGS sequence"/>
</dbReference>
<feature type="compositionally biased region" description="Low complexity" evidence="1">
    <location>
        <begin position="11"/>
        <end position="31"/>
    </location>
</feature>
<keyword evidence="4" id="KW-1185">Reference proteome</keyword>
<feature type="transmembrane region" description="Helical" evidence="2">
    <location>
        <begin position="41"/>
        <end position="62"/>
    </location>
</feature>
<sequence>MCLLPSVACFSCSSPSTSPPRRAASQASAPQGDASPTVHTFVLIFSTVMFTLLASRCVLIVGKRTLPPGMLRCSLLKNKELTSGAAGGAGGAGYRRM</sequence>
<keyword evidence="2" id="KW-0812">Transmembrane</keyword>
<protein>
    <submittedName>
        <fullName evidence="3">Uncharacterized protein</fullName>
    </submittedName>
</protein>
<evidence type="ECO:0000256" key="1">
    <source>
        <dbReference type="SAM" id="MobiDB-lite"/>
    </source>
</evidence>
<proteinExistence type="predicted"/>
<accession>A0A5B7F4B8</accession>
<name>A0A5B7F4B8_PORTR</name>
<dbReference type="EMBL" id="VSRR010004534">
    <property type="protein sequence ID" value="MPC39978.1"/>
    <property type="molecule type" value="Genomic_DNA"/>
</dbReference>